<keyword evidence="3 7" id="KW-0347">Helicase</keyword>
<dbReference type="SMART" id="SM00487">
    <property type="entry name" value="DEXDc"/>
    <property type="match status" value="1"/>
</dbReference>
<dbReference type="GO" id="GO:0005524">
    <property type="term" value="F:ATP binding"/>
    <property type="evidence" value="ECO:0007669"/>
    <property type="project" value="UniProtKB-KW"/>
</dbReference>
<feature type="domain" description="Helicase C-terminal" evidence="6">
    <location>
        <begin position="225"/>
        <end position="401"/>
    </location>
</feature>
<dbReference type="SMART" id="SM00847">
    <property type="entry name" value="HA2"/>
    <property type="match status" value="1"/>
</dbReference>
<dbReference type="CDD" id="cd18791">
    <property type="entry name" value="SF2_C_RHA"/>
    <property type="match status" value="1"/>
</dbReference>
<comment type="caution">
    <text evidence="7">The sequence shown here is derived from an EMBL/GenBank/DDBJ whole genome shotgun (WGS) entry which is preliminary data.</text>
</comment>
<dbReference type="NCBIfam" id="TIGR01970">
    <property type="entry name" value="DEAH_box_HrpB"/>
    <property type="match status" value="1"/>
</dbReference>
<dbReference type="SUPFAM" id="SSF52540">
    <property type="entry name" value="P-loop containing nucleoside triphosphate hydrolases"/>
    <property type="match status" value="1"/>
</dbReference>
<dbReference type="InterPro" id="IPR027417">
    <property type="entry name" value="P-loop_NTPase"/>
</dbReference>
<dbReference type="PROSITE" id="PS51192">
    <property type="entry name" value="HELICASE_ATP_BIND_1"/>
    <property type="match status" value="1"/>
</dbReference>
<dbReference type="InterPro" id="IPR010225">
    <property type="entry name" value="HrpB"/>
</dbReference>
<dbReference type="GO" id="GO:0016787">
    <property type="term" value="F:hydrolase activity"/>
    <property type="evidence" value="ECO:0007669"/>
    <property type="project" value="UniProtKB-KW"/>
</dbReference>
<keyword evidence="1" id="KW-0547">Nucleotide-binding</keyword>
<dbReference type="SMART" id="SM00490">
    <property type="entry name" value="HELICc"/>
    <property type="match status" value="1"/>
</dbReference>
<organism evidence="7 8">
    <name type="scientific">Mycetocola tolaasinivorans</name>
    <dbReference type="NCBI Taxonomy" id="76635"/>
    <lineage>
        <taxon>Bacteria</taxon>
        <taxon>Bacillati</taxon>
        <taxon>Actinomycetota</taxon>
        <taxon>Actinomycetes</taxon>
        <taxon>Micrococcales</taxon>
        <taxon>Microbacteriaceae</taxon>
        <taxon>Mycetocola</taxon>
    </lineage>
</organism>
<dbReference type="Gene3D" id="3.40.50.300">
    <property type="entry name" value="P-loop containing nucleotide triphosphate hydrolases"/>
    <property type="match status" value="2"/>
</dbReference>
<evidence type="ECO:0000313" key="8">
    <source>
        <dbReference type="Proteomes" id="UP000272503"/>
    </source>
</evidence>
<dbReference type="PANTHER" id="PTHR43519">
    <property type="entry name" value="ATP-DEPENDENT RNA HELICASE HRPB"/>
    <property type="match status" value="1"/>
</dbReference>
<dbReference type="GO" id="GO:0003676">
    <property type="term" value="F:nucleic acid binding"/>
    <property type="evidence" value="ECO:0007669"/>
    <property type="project" value="InterPro"/>
</dbReference>
<dbReference type="InterPro" id="IPR001650">
    <property type="entry name" value="Helicase_C-like"/>
</dbReference>
<evidence type="ECO:0000256" key="1">
    <source>
        <dbReference type="ARBA" id="ARBA00022741"/>
    </source>
</evidence>
<dbReference type="EMBL" id="RCUX01000001">
    <property type="protein sequence ID" value="RLP77868.1"/>
    <property type="molecule type" value="Genomic_DNA"/>
</dbReference>
<dbReference type="Proteomes" id="UP000272503">
    <property type="component" value="Unassembled WGS sequence"/>
</dbReference>
<evidence type="ECO:0000259" key="5">
    <source>
        <dbReference type="PROSITE" id="PS51192"/>
    </source>
</evidence>
<dbReference type="GO" id="GO:0004386">
    <property type="term" value="F:helicase activity"/>
    <property type="evidence" value="ECO:0007669"/>
    <property type="project" value="UniProtKB-KW"/>
</dbReference>
<keyword evidence="8" id="KW-1185">Reference proteome</keyword>
<name>A0A3L7ADT2_9MICO</name>
<dbReference type="PROSITE" id="PS00690">
    <property type="entry name" value="DEAH_ATP_HELICASE"/>
    <property type="match status" value="1"/>
</dbReference>
<dbReference type="Pfam" id="PF08482">
    <property type="entry name" value="HrpB_C"/>
    <property type="match status" value="2"/>
</dbReference>
<dbReference type="InterPro" id="IPR007502">
    <property type="entry name" value="Helicase-assoc_dom"/>
</dbReference>
<feature type="domain" description="Helicase ATP-binding" evidence="5">
    <location>
        <begin position="24"/>
        <end position="199"/>
    </location>
</feature>
<reference evidence="7 8" key="1">
    <citation type="submission" date="2018-10" db="EMBL/GenBank/DDBJ databases">
        <authorList>
            <person name="Li J."/>
        </authorList>
    </citation>
    <scope>NUCLEOTIDE SEQUENCE [LARGE SCALE GENOMIC DNA]</scope>
    <source>
        <strain evidence="7 8">IF 016277</strain>
    </source>
</reference>
<dbReference type="PANTHER" id="PTHR43519:SF1">
    <property type="entry name" value="ATP-DEPENDENT RNA HELICASE HRPB"/>
    <property type="match status" value="1"/>
</dbReference>
<evidence type="ECO:0000256" key="4">
    <source>
        <dbReference type="ARBA" id="ARBA00022840"/>
    </source>
</evidence>
<dbReference type="InterPro" id="IPR013689">
    <property type="entry name" value="RNA_helicase_ATP-dep_HrpB_C"/>
</dbReference>
<dbReference type="Pfam" id="PF00270">
    <property type="entry name" value="DEAD"/>
    <property type="match status" value="1"/>
</dbReference>
<dbReference type="Gene3D" id="1.20.120.1080">
    <property type="match status" value="1"/>
</dbReference>
<dbReference type="InterPro" id="IPR011545">
    <property type="entry name" value="DEAD/DEAH_box_helicase_dom"/>
</dbReference>
<evidence type="ECO:0000313" key="7">
    <source>
        <dbReference type="EMBL" id="RLP77868.1"/>
    </source>
</evidence>
<keyword evidence="2" id="KW-0378">Hydrolase</keyword>
<dbReference type="OrthoDB" id="9805617at2"/>
<dbReference type="InterPro" id="IPR002464">
    <property type="entry name" value="DNA/RNA_helicase_DEAH_CS"/>
</dbReference>
<evidence type="ECO:0000256" key="2">
    <source>
        <dbReference type="ARBA" id="ARBA00022801"/>
    </source>
</evidence>
<accession>A0A3L7ADT2</accession>
<protein>
    <submittedName>
        <fullName evidence="7">ATP-dependent helicase HrpB</fullName>
    </submittedName>
</protein>
<dbReference type="AlphaFoldDB" id="A0A3L7ADT2"/>
<gene>
    <name evidence="7" type="primary">hrpB</name>
    <name evidence="7" type="ORF">D9V32_00595</name>
</gene>
<sequence length="910" mass="95429">MTAHLFDLARIGAGLPVAAARAEIEGVVGDGVAVITAPPGTGKTTFVPPLVANLLAAGSGSGNAPGEGTAPGRILLSQPRRVAVRAAARRLATLDGSAVGGPVGFTVRGERRVSPGTRVEVLTPGVLLRRLLSDPELEGVSAVILDEVHERSVDGDLLLGFLAEVLQLRQDLTVIAMSATLDAAGISELLDARVVNVPSPLHPLETAHRPGTQPRLDERGVTREFLRHIAEVALAEQRAAGHDALVFVPGAREVDEVVRNLRDLLPAGTPVVEILPLHGRLSSTEQDRAVSGGNPGDPARIVVSTALAESSLTVPGVRLVIDSGLTREVRRDRGRDMAGLVTVSASRASAEQRAGRAARQGPGRAVRAYSETEFARMPAASAPEIQSADLLDAALLLAAWGTPGAAGLTLLTPPPAATMAQATRELSTLGLTTESGSLTQLGTRVSRLPVGVREARALLSGTATSGTTNGGDTQAVSEIVAALSGDHRDPGADLTSLLRDLRTGRAPGAQRWRSEAKRLARIAEDAGTAASTAATTELGSPLAGAHASDLPGIVTAIARPEWIARRTGEHSRTYLLATGTRAALPEGSTLQASEWIAVREVQRAAGRIADGTGAVIRLAAQLSEADALRVGAPLRHTERIARVTDGRVRVQERRMLGDIPLSITPVAAIAEDTAPAFAAHLREAGLSALRWSEGAESLRARLGLLHRELGSPWPAMDDATLLATVQEWLGHDLERLSPQSSLHGIDVTQALRRLLPWPEAAQLDALVPEHLEVPSGSRVRIRYPEPSEAAAPATENTGTDSGTAAAAAAGAIGTGAEVRPVVAVKLQELFGLTDTPRLVNGRVPVLFHLLSPAQKPLAITGDLASFWNGPYQDVRKEMRGRYPKHPWPEDPWTAVATARTKRAMERGSSV</sequence>
<dbReference type="PROSITE" id="PS51194">
    <property type="entry name" value="HELICASE_CTER"/>
    <property type="match status" value="1"/>
</dbReference>
<dbReference type="Pfam" id="PF00271">
    <property type="entry name" value="Helicase_C"/>
    <property type="match status" value="1"/>
</dbReference>
<evidence type="ECO:0000259" key="6">
    <source>
        <dbReference type="PROSITE" id="PS51194"/>
    </source>
</evidence>
<keyword evidence="4" id="KW-0067">ATP-binding</keyword>
<evidence type="ECO:0000256" key="3">
    <source>
        <dbReference type="ARBA" id="ARBA00022806"/>
    </source>
</evidence>
<dbReference type="InterPro" id="IPR014001">
    <property type="entry name" value="Helicase_ATP-bd"/>
</dbReference>
<dbReference type="RefSeq" id="WP_121646961.1">
    <property type="nucleotide sequence ID" value="NZ_RCUX01000001.1"/>
</dbReference>
<proteinExistence type="predicted"/>